<sequence length="319" mass="35916">MNDRTKLTQAAILTALAIALCLATAYIPFIGLLLFIIPVPYAIISTMTGHKYALISAISSFFILMLTVNFGYALYLIIISILPGIAVGYKVNKDNGKEDTNKNFTPIYFGTLAFMLSIIIFFVMAKVIFNMDLLAQLSEMMKISIETQFDIVKSANMLPKDGITSKEMISFIQNIIPSMLFVYSIIVSLITYYLEAFILRRIKKLSYDLPKFSDFYLPGNAIIVSLLLYLAIMGLEMLNTGLYTDIIMLNIQLIFSVMFLLQGISVSIYYIKEWKKKSPGKIVFAIMAVFLLSGTMILSFVGMLDSAIDFRKVRNYKST</sequence>
<feature type="transmembrane region" description="Helical" evidence="1">
    <location>
        <begin position="175"/>
        <end position="194"/>
    </location>
</feature>
<keyword evidence="1" id="KW-1133">Transmembrane helix</keyword>
<dbReference type="PANTHER" id="PTHR41324">
    <property type="entry name" value="MEMBRANE PROTEIN-RELATED"/>
    <property type="match status" value="1"/>
</dbReference>
<feature type="transmembrane region" description="Helical" evidence="1">
    <location>
        <begin position="215"/>
        <end position="235"/>
    </location>
</feature>
<dbReference type="AlphaFoldDB" id="A0A0C7R8Y2"/>
<dbReference type="RefSeq" id="WP_055343194.1">
    <property type="nucleotide sequence ID" value="NZ_CDNI01000025.1"/>
</dbReference>
<evidence type="ECO:0000313" key="3">
    <source>
        <dbReference type="Proteomes" id="UP000049127"/>
    </source>
</evidence>
<accession>A0A0C7R8Y2</accession>
<evidence type="ECO:0000256" key="1">
    <source>
        <dbReference type="SAM" id="Phobius"/>
    </source>
</evidence>
<dbReference type="Pfam" id="PF09991">
    <property type="entry name" value="DUF2232"/>
    <property type="match status" value="1"/>
</dbReference>
<feature type="transmembrane region" description="Helical" evidence="1">
    <location>
        <begin position="57"/>
        <end position="86"/>
    </location>
</feature>
<feature type="transmembrane region" description="Helical" evidence="1">
    <location>
        <begin position="12"/>
        <end position="37"/>
    </location>
</feature>
<feature type="transmembrane region" description="Helical" evidence="1">
    <location>
        <begin position="282"/>
        <end position="304"/>
    </location>
</feature>
<dbReference type="PANTHER" id="PTHR41324:SF1">
    <property type="entry name" value="DUF2232 DOMAIN-CONTAINING PROTEIN"/>
    <property type="match status" value="1"/>
</dbReference>
<keyword evidence="1" id="KW-0812">Transmembrane</keyword>
<name>A0A0C7R8Y2_PARSO</name>
<reference evidence="2 3" key="1">
    <citation type="submission" date="2015-01" db="EMBL/GenBank/DDBJ databases">
        <authorList>
            <person name="Aslett A.Martin."/>
            <person name="De Silva Nishadi"/>
        </authorList>
    </citation>
    <scope>NUCLEOTIDE SEQUENCE [LARGE SCALE GENOMIC DNA]</scope>
    <source>
        <strain evidence="2 3">R28058</strain>
    </source>
</reference>
<organism evidence="2 3">
    <name type="scientific">Paraclostridium sordellii</name>
    <name type="common">Clostridium sordellii</name>
    <dbReference type="NCBI Taxonomy" id="1505"/>
    <lineage>
        <taxon>Bacteria</taxon>
        <taxon>Bacillati</taxon>
        <taxon>Bacillota</taxon>
        <taxon>Clostridia</taxon>
        <taxon>Peptostreptococcales</taxon>
        <taxon>Peptostreptococcaceae</taxon>
        <taxon>Paraclostridium</taxon>
    </lineage>
</organism>
<dbReference type="InterPro" id="IPR018710">
    <property type="entry name" value="DUF2232"/>
</dbReference>
<feature type="transmembrane region" description="Helical" evidence="1">
    <location>
        <begin position="247"/>
        <end position="270"/>
    </location>
</feature>
<proteinExistence type="predicted"/>
<keyword evidence="1" id="KW-0472">Membrane</keyword>
<protein>
    <submittedName>
        <fullName evidence="2">Membrane protein</fullName>
    </submittedName>
</protein>
<gene>
    <name evidence="2" type="ORF">R28058_31161</name>
</gene>
<feature type="transmembrane region" description="Helical" evidence="1">
    <location>
        <begin position="107"/>
        <end position="129"/>
    </location>
</feature>
<dbReference type="Proteomes" id="UP000049127">
    <property type="component" value="Unassembled WGS sequence"/>
</dbReference>
<evidence type="ECO:0000313" key="2">
    <source>
        <dbReference type="EMBL" id="CEQ05425.1"/>
    </source>
</evidence>
<dbReference type="EMBL" id="CEKZ01000025">
    <property type="protein sequence ID" value="CEQ05425.1"/>
    <property type="molecule type" value="Genomic_DNA"/>
</dbReference>